<dbReference type="InterPro" id="IPR013320">
    <property type="entry name" value="ConA-like_dom_sf"/>
</dbReference>
<dbReference type="SMART" id="SM00449">
    <property type="entry name" value="SPRY"/>
    <property type="match status" value="1"/>
</dbReference>
<dbReference type="InterPro" id="IPR027417">
    <property type="entry name" value="P-loop_NTPase"/>
</dbReference>
<dbReference type="InterPro" id="IPR003877">
    <property type="entry name" value="SPRY_dom"/>
</dbReference>
<reference evidence="8" key="2">
    <citation type="submission" date="2025-09" db="UniProtKB">
        <authorList>
            <consortium name="Ensembl"/>
        </authorList>
    </citation>
    <scope>IDENTIFICATION</scope>
</reference>
<dbReference type="Gene3D" id="2.60.120.920">
    <property type="match status" value="1"/>
</dbReference>
<accession>A0A8C5QBQ6</accession>
<dbReference type="InterPro" id="IPR035778">
    <property type="entry name" value="SPRY_hnRNP_U"/>
</dbReference>
<dbReference type="Pfam" id="PF02037">
    <property type="entry name" value="SAP"/>
    <property type="match status" value="1"/>
</dbReference>
<evidence type="ECO:0000256" key="4">
    <source>
        <dbReference type="ARBA" id="ARBA00023242"/>
    </source>
</evidence>
<dbReference type="SMART" id="SM00513">
    <property type="entry name" value="SAP"/>
    <property type="match status" value="1"/>
</dbReference>
<dbReference type="GeneTree" id="ENSGT00940000160376"/>
<dbReference type="Proteomes" id="UP000694569">
    <property type="component" value="Unplaced"/>
</dbReference>
<proteinExistence type="predicted"/>
<keyword evidence="3" id="KW-0597">Phosphoprotein</keyword>
<protein>
    <submittedName>
        <fullName evidence="8">Uncharacterized protein</fullName>
    </submittedName>
</protein>
<dbReference type="PROSITE" id="PS50188">
    <property type="entry name" value="B302_SPRY"/>
    <property type="match status" value="1"/>
</dbReference>
<dbReference type="PANTHER" id="PTHR12381:SF66">
    <property type="entry name" value="HETEROGENEOUS NUCLEAR RIBONUCLEOPROTEIN U-LIKE PROTEIN 2"/>
    <property type="match status" value="1"/>
</dbReference>
<dbReference type="GO" id="GO:0003723">
    <property type="term" value="F:RNA binding"/>
    <property type="evidence" value="ECO:0007669"/>
    <property type="project" value="TreeGrafter"/>
</dbReference>
<dbReference type="SUPFAM" id="SSF49899">
    <property type="entry name" value="Concanavalin A-like lectins/glucanases"/>
    <property type="match status" value="1"/>
</dbReference>
<feature type="domain" description="SAP" evidence="7">
    <location>
        <begin position="3"/>
        <end position="37"/>
    </location>
</feature>
<name>A0A8C5QBQ6_9ANUR</name>
<evidence type="ECO:0000256" key="2">
    <source>
        <dbReference type="ARBA" id="ARBA00022481"/>
    </source>
</evidence>
<dbReference type="Gene3D" id="1.10.720.30">
    <property type="entry name" value="SAP domain"/>
    <property type="match status" value="1"/>
</dbReference>
<evidence type="ECO:0000256" key="1">
    <source>
        <dbReference type="ARBA" id="ARBA00004123"/>
    </source>
</evidence>
<dbReference type="GO" id="GO:0000380">
    <property type="term" value="P:alternative mRNA splicing, via spliceosome"/>
    <property type="evidence" value="ECO:0007669"/>
    <property type="project" value="TreeGrafter"/>
</dbReference>
<feature type="domain" description="B30.2/SPRY" evidence="6">
    <location>
        <begin position="162"/>
        <end position="355"/>
    </location>
</feature>
<keyword evidence="9" id="KW-1185">Reference proteome</keyword>
<comment type="subcellular location">
    <subcellularLocation>
        <location evidence="1">Nucleus</location>
    </subcellularLocation>
</comment>
<dbReference type="InterPro" id="IPR036361">
    <property type="entry name" value="SAP_dom_sf"/>
</dbReference>
<dbReference type="PANTHER" id="PTHR12381">
    <property type="entry name" value="HETEROGENEOUS NUCLEAR RIBONUCLEOPROTEIN U FAMILY MEMBER"/>
    <property type="match status" value="1"/>
</dbReference>
<keyword evidence="2" id="KW-0488">Methylation</keyword>
<dbReference type="CDD" id="cd12884">
    <property type="entry name" value="SPRY_hnRNP"/>
    <property type="match status" value="1"/>
</dbReference>
<dbReference type="OrthoDB" id="445357at2759"/>
<evidence type="ECO:0000313" key="8">
    <source>
        <dbReference type="Ensembl" id="ENSLLEP00000034264.1"/>
    </source>
</evidence>
<dbReference type="Ensembl" id="ENSLLET00000035567.1">
    <property type="protein sequence ID" value="ENSLLEP00000034264.1"/>
    <property type="gene ID" value="ENSLLEG00000021441.1"/>
</dbReference>
<dbReference type="Pfam" id="PF13671">
    <property type="entry name" value="AAA_33"/>
    <property type="match status" value="1"/>
</dbReference>
<dbReference type="AlphaFoldDB" id="A0A8C5QBQ6"/>
<dbReference type="InterPro" id="IPR043136">
    <property type="entry name" value="B30.2/SPRY_sf"/>
</dbReference>
<sequence length="621" mass="70883">MDPRKMKVTELRAELQRRGLDCRGLKAELGDRLQEALDSELLGTEDCAVDSPHLVTEGQEEEDENALALEADEEEEDEAAEAEDEESKMDGGRVTLLQNMKVFECSDQDPQHMNLFSFIGVQTSIEFFFFPSGKSHQQGVKRPLEETYGPTYHEFREEAYFSRSKSPPPEENTIDEVEENLVCFDISTCDLQFNMDKDCFGGRPLFFKKFPSLWSGSRATHGVTKGKVCFEIKRMENLPLREGNTEIPLLRVGWSIGQSGPQLGEDELSFAYDSRGLKATGGKLEAYGESFDENDVIGCFANLEGDSVEISFSKNGVDLGQAFVLEKGSLGEHSLLPHVLCKGCAFQANFGKREEPWHQPPDGFSFLQAAQSEDLIRAPLGPKSKEECEVILVIGLPGTGKTTWAQRYSEENSQKRYVHLCIDRILPQFKENNKTGDDLVKLAMQCLIRLVQVAGRRKGNYIIDQCAVYSSAQYRKMKCFKGFSRKAVLFVPKEEEWKRRMELRQEEGQNYPETVLLEMKANFYVPKKCEFLNEVLYPELEVKEAEAYVFRTKKEACQQQGLSAKRKNRMSSLCIFFYFDLRVSGYRNYYEPYQPAQSARYYSPQNYRPQNYRPQNSGVSL</sequence>
<organism evidence="8 9">
    <name type="scientific">Leptobrachium leishanense</name>
    <name type="common">Leishan spiny toad</name>
    <dbReference type="NCBI Taxonomy" id="445787"/>
    <lineage>
        <taxon>Eukaryota</taxon>
        <taxon>Metazoa</taxon>
        <taxon>Chordata</taxon>
        <taxon>Craniata</taxon>
        <taxon>Vertebrata</taxon>
        <taxon>Euteleostomi</taxon>
        <taxon>Amphibia</taxon>
        <taxon>Batrachia</taxon>
        <taxon>Anura</taxon>
        <taxon>Pelobatoidea</taxon>
        <taxon>Megophryidae</taxon>
        <taxon>Leptobrachium</taxon>
    </lineage>
</organism>
<dbReference type="Gene3D" id="3.40.50.300">
    <property type="entry name" value="P-loop containing nucleotide triphosphate hydrolases"/>
    <property type="match status" value="1"/>
</dbReference>
<reference evidence="8" key="1">
    <citation type="submission" date="2025-08" db="UniProtKB">
        <authorList>
            <consortium name="Ensembl"/>
        </authorList>
    </citation>
    <scope>IDENTIFICATION</scope>
</reference>
<evidence type="ECO:0000259" key="7">
    <source>
        <dbReference type="PROSITE" id="PS50800"/>
    </source>
</evidence>
<evidence type="ECO:0000256" key="5">
    <source>
        <dbReference type="SAM" id="MobiDB-lite"/>
    </source>
</evidence>
<dbReference type="InterPro" id="IPR003034">
    <property type="entry name" value="SAP_dom"/>
</dbReference>
<feature type="region of interest" description="Disordered" evidence="5">
    <location>
        <begin position="54"/>
        <end position="91"/>
    </location>
</feature>
<evidence type="ECO:0000256" key="3">
    <source>
        <dbReference type="ARBA" id="ARBA00022553"/>
    </source>
</evidence>
<dbReference type="InterPro" id="IPR001870">
    <property type="entry name" value="B30.2/SPRY"/>
</dbReference>
<dbReference type="SUPFAM" id="SSF68906">
    <property type="entry name" value="SAP domain"/>
    <property type="match status" value="1"/>
</dbReference>
<evidence type="ECO:0000313" key="9">
    <source>
        <dbReference type="Proteomes" id="UP000694569"/>
    </source>
</evidence>
<dbReference type="SUPFAM" id="SSF52540">
    <property type="entry name" value="P-loop containing nucleoside triphosphate hydrolases"/>
    <property type="match status" value="1"/>
</dbReference>
<feature type="compositionally biased region" description="Acidic residues" evidence="5">
    <location>
        <begin position="58"/>
        <end position="87"/>
    </location>
</feature>
<dbReference type="Pfam" id="PF00622">
    <property type="entry name" value="SPRY"/>
    <property type="match status" value="1"/>
</dbReference>
<evidence type="ECO:0000259" key="6">
    <source>
        <dbReference type="PROSITE" id="PS50188"/>
    </source>
</evidence>
<dbReference type="GO" id="GO:0005634">
    <property type="term" value="C:nucleus"/>
    <property type="evidence" value="ECO:0007669"/>
    <property type="project" value="UniProtKB-SubCell"/>
</dbReference>
<keyword evidence="4" id="KW-0539">Nucleus</keyword>
<dbReference type="PROSITE" id="PS50800">
    <property type="entry name" value="SAP"/>
    <property type="match status" value="1"/>
</dbReference>